<protein>
    <submittedName>
        <fullName evidence="8">Pyranose oxidase</fullName>
    </submittedName>
</protein>
<keyword evidence="5" id="KW-0560">Oxidoreductase</keyword>
<evidence type="ECO:0000313" key="8">
    <source>
        <dbReference type="EMBL" id="MBB5138480.1"/>
    </source>
</evidence>
<accession>A0A840PLI1</accession>
<feature type="domain" description="Glucose-methanol-choline oxidoreductase C-terminal" evidence="7">
    <location>
        <begin position="399"/>
        <end position="514"/>
    </location>
</feature>
<dbReference type="Pfam" id="PF05199">
    <property type="entry name" value="GMC_oxred_C"/>
    <property type="match status" value="1"/>
</dbReference>
<dbReference type="Pfam" id="PF00732">
    <property type="entry name" value="GMC_oxred_N"/>
    <property type="match status" value="1"/>
</dbReference>
<dbReference type="PANTHER" id="PTHR42784:SF1">
    <property type="entry name" value="PYRANOSE 2-OXIDASE"/>
    <property type="match status" value="1"/>
</dbReference>
<feature type="domain" description="Glucose-methanol-choline oxidoreductase N-terminal" evidence="6">
    <location>
        <begin position="239"/>
        <end position="303"/>
    </location>
</feature>
<sequence>MQQPRVVVVGSGPIGATYARHIIENHPTATVLMVELGPQLTPTPGLNVRNIADPEEKARARMASQGPQAHSIEGRSPRLGIPAGTVVEGTFTARQGTHLIDFGGPGSGHAAGFPAAALSTCVGGQGAHWTCATPRPAFSEKIPFIPGGEWDGLIEEAEALLHTTHNAFSGSQVSGAIQALLAEEFAGELPDGFGPQILPVAGDEPGDGTIRWTGTDVVFGPLLDATSPLGARFELRPLTLAREILHERGRAVGVLLESRESGRRAVEPADLVIVAADAIRTPQLLWASRIRPPALGHYLTEHPAVLGTIALRAESMRRFADEDALAAERARRALTPGDPISAVNRIPFSEPAHPFAAQIMYTDTPPMPLPAGHPAAGGTWGYVNAGWGLRKFPRHEDAVTFSDDELDWAGMPAPSIRYELTEREHAEIAQATALLKRAAGALGEFVPGGEPRLMPNGSSLHYQGTIRMGESDDGTSVCDPWSRVWGFRNLFVGGNGVIPTATAVNPTLFSVALALRGARECVRRLRE</sequence>
<evidence type="ECO:0000259" key="7">
    <source>
        <dbReference type="Pfam" id="PF05199"/>
    </source>
</evidence>
<dbReference type="Gene3D" id="3.50.50.60">
    <property type="entry name" value="FAD/NAD(P)-binding domain"/>
    <property type="match status" value="2"/>
</dbReference>
<keyword evidence="3" id="KW-0285">Flavoprotein</keyword>
<comment type="caution">
    <text evidence="8">The sequence shown here is derived from an EMBL/GenBank/DDBJ whole genome shotgun (WGS) entry which is preliminary data.</text>
</comment>
<dbReference type="GO" id="GO:0050660">
    <property type="term" value="F:flavin adenine dinucleotide binding"/>
    <property type="evidence" value="ECO:0007669"/>
    <property type="project" value="InterPro"/>
</dbReference>
<reference evidence="8 9" key="1">
    <citation type="submission" date="2020-08" db="EMBL/GenBank/DDBJ databases">
        <title>Genomic Encyclopedia of Type Strains, Phase IV (KMG-IV): sequencing the most valuable type-strain genomes for metagenomic binning, comparative biology and taxonomic classification.</title>
        <authorList>
            <person name="Goeker M."/>
        </authorList>
    </citation>
    <scope>NUCLEOTIDE SEQUENCE [LARGE SCALE GENOMIC DNA]</scope>
    <source>
        <strain evidence="8 9">DSM 45615</strain>
    </source>
</reference>
<comment type="similarity">
    <text evidence="2">Belongs to the GMC oxidoreductase family.</text>
</comment>
<evidence type="ECO:0000256" key="4">
    <source>
        <dbReference type="ARBA" id="ARBA00022827"/>
    </source>
</evidence>
<comment type="cofactor">
    <cofactor evidence="1">
        <name>FAD</name>
        <dbReference type="ChEBI" id="CHEBI:57692"/>
    </cofactor>
</comment>
<gene>
    <name evidence="8" type="ORF">HNP84_008234</name>
</gene>
<evidence type="ECO:0000256" key="1">
    <source>
        <dbReference type="ARBA" id="ARBA00001974"/>
    </source>
</evidence>
<dbReference type="SUPFAM" id="SSF54373">
    <property type="entry name" value="FAD-linked reductases, C-terminal domain"/>
    <property type="match status" value="1"/>
</dbReference>
<dbReference type="Proteomes" id="UP000578449">
    <property type="component" value="Unassembled WGS sequence"/>
</dbReference>
<dbReference type="SUPFAM" id="SSF51905">
    <property type="entry name" value="FAD/NAD(P)-binding domain"/>
    <property type="match status" value="1"/>
</dbReference>
<evidence type="ECO:0000256" key="2">
    <source>
        <dbReference type="ARBA" id="ARBA00010790"/>
    </source>
</evidence>
<keyword evidence="9" id="KW-1185">Reference proteome</keyword>
<evidence type="ECO:0000313" key="9">
    <source>
        <dbReference type="Proteomes" id="UP000578449"/>
    </source>
</evidence>
<dbReference type="InterPro" id="IPR051473">
    <property type="entry name" value="P2Ox-like"/>
</dbReference>
<dbReference type="PANTHER" id="PTHR42784">
    <property type="entry name" value="PYRANOSE 2-OXIDASE"/>
    <property type="match status" value="1"/>
</dbReference>
<dbReference type="EMBL" id="JACHGN010000023">
    <property type="protein sequence ID" value="MBB5138480.1"/>
    <property type="molecule type" value="Genomic_DNA"/>
</dbReference>
<dbReference type="InterPro" id="IPR007867">
    <property type="entry name" value="GMC_OxRtase_C"/>
</dbReference>
<dbReference type="InterPro" id="IPR000172">
    <property type="entry name" value="GMC_OxRdtase_N"/>
</dbReference>
<dbReference type="InterPro" id="IPR036188">
    <property type="entry name" value="FAD/NAD-bd_sf"/>
</dbReference>
<keyword evidence="4" id="KW-0274">FAD</keyword>
<dbReference type="AlphaFoldDB" id="A0A840PLI1"/>
<evidence type="ECO:0000256" key="5">
    <source>
        <dbReference type="ARBA" id="ARBA00023002"/>
    </source>
</evidence>
<name>A0A840PLI1_9ACTN</name>
<dbReference type="RefSeq" id="WP_185055348.1">
    <property type="nucleotide sequence ID" value="NZ_BAABIX010000019.1"/>
</dbReference>
<proteinExistence type="inferred from homology"/>
<evidence type="ECO:0000256" key="3">
    <source>
        <dbReference type="ARBA" id="ARBA00022630"/>
    </source>
</evidence>
<organism evidence="8 9">
    <name type="scientific">Thermocatellispora tengchongensis</name>
    <dbReference type="NCBI Taxonomy" id="1073253"/>
    <lineage>
        <taxon>Bacteria</taxon>
        <taxon>Bacillati</taxon>
        <taxon>Actinomycetota</taxon>
        <taxon>Actinomycetes</taxon>
        <taxon>Streptosporangiales</taxon>
        <taxon>Streptosporangiaceae</taxon>
        <taxon>Thermocatellispora</taxon>
    </lineage>
</organism>
<dbReference type="GO" id="GO:0016614">
    <property type="term" value="F:oxidoreductase activity, acting on CH-OH group of donors"/>
    <property type="evidence" value="ECO:0007669"/>
    <property type="project" value="InterPro"/>
</dbReference>
<evidence type="ECO:0000259" key="6">
    <source>
        <dbReference type="Pfam" id="PF00732"/>
    </source>
</evidence>